<evidence type="ECO:0000256" key="4">
    <source>
        <dbReference type="ARBA" id="ARBA00023136"/>
    </source>
</evidence>
<evidence type="ECO:0000259" key="7">
    <source>
        <dbReference type="Pfam" id="PF01957"/>
    </source>
</evidence>
<feature type="transmembrane region" description="Helical" evidence="5">
    <location>
        <begin position="243"/>
        <end position="276"/>
    </location>
</feature>
<dbReference type="Pfam" id="PF24961">
    <property type="entry name" value="NfeD_membrane"/>
    <property type="match status" value="1"/>
</dbReference>
<dbReference type="InterPro" id="IPR056738">
    <property type="entry name" value="NfeD1b_N"/>
</dbReference>
<keyword evidence="4 5" id="KW-0472">Membrane</keyword>
<feature type="transmembrane region" description="Helical" evidence="5">
    <location>
        <begin position="310"/>
        <end position="330"/>
    </location>
</feature>
<proteinExistence type="predicted"/>
<dbReference type="InterPro" id="IPR056739">
    <property type="entry name" value="NfeD_membrane"/>
</dbReference>
<feature type="chain" id="PRO_5016819913" evidence="6">
    <location>
        <begin position="21"/>
        <end position="446"/>
    </location>
</feature>
<evidence type="ECO:0000256" key="3">
    <source>
        <dbReference type="ARBA" id="ARBA00022989"/>
    </source>
</evidence>
<dbReference type="Proteomes" id="UP000252355">
    <property type="component" value="Unassembled WGS sequence"/>
</dbReference>
<protein>
    <submittedName>
        <fullName evidence="10">Uncharacterized protein</fullName>
    </submittedName>
</protein>
<evidence type="ECO:0000256" key="2">
    <source>
        <dbReference type="ARBA" id="ARBA00022692"/>
    </source>
</evidence>
<dbReference type="Gene3D" id="3.90.226.10">
    <property type="entry name" value="2-enoyl-CoA Hydratase, Chain A, domain 1"/>
    <property type="match status" value="1"/>
</dbReference>
<sequence length="446" mass="47631">MVCLLLAFAPGLVAPLGAQSSPPAGGTPPSLGLVLVVPVHGEIDTGLSFFLQRMIRRAEREQARALVVEINSNGGLVTAAQEMKDALLRARVPTVAVIKGRALSAAALIAISCHRIFMEPGSELGAATPIKLVGTGVMAAEEKIVSAFRAEFESTAEARGRPRALAAAMVDKNHESIPGLVARGEILTLTTETALTHGFCDAIVDGVPAALRRLNIEPAPLETVVPTSGETLARWLTNPNISVLLFTVGVWCLILEFLIFGWGLLGWVGLACLALFFGGHLFAYLAGLEALLLFVIGTLLLLLEAFVIPGFGLTGILGLLAMAFSIVLVFGGIYSALYAIAKIMALSMVMIVVLYQLAPRLHLFDRFVLKEKLSTEEGFVAVDTSQYKDLLNLEGVTLSPLRPSGFVRIGTQKYEVVSEGDFVERHQRVVVTAVEGTKIVVRPLQT</sequence>
<keyword evidence="6" id="KW-0732">Signal</keyword>
<feature type="domain" description="NfeD1b N-terminal" evidence="9">
    <location>
        <begin position="34"/>
        <end position="223"/>
    </location>
</feature>
<dbReference type="PANTHER" id="PTHR33507">
    <property type="entry name" value="INNER MEMBRANE PROTEIN YBBJ"/>
    <property type="match status" value="1"/>
</dbReference>
<evidence type="ECO:0000259" key="9">
    <source>
        <dbReference type="Pfam" id="PF25145"/>
    </source>
</evidence>
<dbReference type="InterPro" id="IPR052165">
    <property type="entry name" value="Membrane_assoc_protease"/>
</dbReference>
<dbReference type="SUPFAM" id="SSF52096">
    <property type="entry name" value="ClpP/crotonase"/>
    <property type="match status" value="1"/>
</dbReference>
<evidence type="ECO:0000256" key="6">
    <source>
        <dbReference type="SAM" id="SignalP"/>
    </source>
</evidence>
<dbReference type="InterPro" id="IPR029045">
    <property type="entry name" value="ClpP/crotonase-like_dom_sf"/>
</dbReference>
<keyword evidence="3 5" id="KW-1133">Transmembrane helix</keyword>
<dbReference type="InterPro" id="IPR002810">
    <property type="entry name" value="NfeD-like_C"/>
</dbReference>
<feature type="signal peptide" evidence="6">
    <location>
        <begin position="1"/>
        <end position="20"/>
    </location>
</feature>
<evidence type="ECO:0000313" key="11">
    <source>
        <dbReference type="Proteomes" id="UP000252355"/>
    </source>
</evidence>
<evidence type="ECO:0000259" key="8">
    <source>
        <dbReference type="Pfam" id="PF24961"/>
    </source>
</evidence>
<keyword evidence="2 5" id="KW-0812">Transmembrane</keyword>
<feature type="domain" description="NfeD-like C-terminal" evidence="7">
    <location>
        <begin position="389"/>
        <end position="443"/>
    </location>
</feature>
<dbReference type="CDD" id="cd07021">
    <property type="entry name" value="Clp_protease_NfeD_like"/>
    <property type="match status" value="1"/>
</dbReference>
<dbReference type="EMBL" id="QOQW01000011">
    <property type="protein sequence ID" value="RCK79616.1"/>
    <property type="molecule type" value="Genomic_DNA"/>
</dbReference>
<dbReference type="Gene3D" id="2.40.50.140">
    <property type="entry name" value="Nucleic acid-binding proteins"/>
    <property type="match status" value="1"/>
</dbReference>
<name>A0A367ZNK9_9BACT</name>
<dbReference type="InterPro" id="IPR012340">
    <property type="entry name" value="NA-bd_OB-fold"/>
</dbReference>
<gene>
    <name evidence="10" type="ORF">OZSIB_4088</name>
</gene>
<feature type="transmembrane region" description="Helical" evidence="5">
    <location>
        <begin position="336"/>
        <end position="357"/>
    </location>
</feature>
<comment type="caution">
    <text evidence="10">The sequence shown here is derived from an EMBL/GenBank/DDBJ whole genome shotgun (WGS) entry which is preliminary data.</text>
</comment>
<dbReference type="GO" id="GO:0005886">
    <property type="term" value="C:plasma membrane"/>
    <property type="evidence" value="ECO:0007669"/>
    <property type="project" value="TreeGrafter"/>
</dbReference>
<accession>A0A367ZNK9</accession>
<comment type="subcellular location">
    <subcellularLocation>
        <location evidence="1">Membrane</location>
        <topology evidence="1">Multi-pass membrane protein</topology>
    </subcellularLocation>
</comment>
<dbReference type="PANTHER" id="PTHR33507:SF3">
    <property type="entry name" value="INNER MEMBRANE PROTEIN YBBJ"/>
    <property type="match status" value="1"/>
</dbReference>
<evidence type="ECO:0000313" key="10">
    <source>
        <dbReference type="EMBL" id="RCK79616.1"/>
    </source>
</evidence>
<evidence type="ECO:0000256" key="1">
    <source>
        <dbReference type="ARBA" id="ARBA00004141"/>
    </source>
</evidence>
<feature type="domain" description="NfeD integral membrane" evidence="8">
    <location>
        <begin position="240"/>
        <end position="355"/>
    </location>
</feature>
<feature type="transmembrane region" description="Helical" evidence="5">
    <location>
        <begin position="282"/>
        <end position="303"/>
    </location>
</feature>
<dbReference type="Pfam" id="PF01957">
    <property type="entry name" value="NfeD"/>
    <property type="match status" value="1"/>
</dbReference>
<organism evidence="10 11">
    <name type="scientific">Candidatus Ozemobacter sibiricus</name>
    <dbReference type="NCBI Taxonomy" id="2268124"/>
    <lineage>
        <taxon>Bacteria</taxon>
        <taxon>Candidatus Ozemobacteria</taxon>
        <taxon>Candidatus Ozemobacterales</taxon>
        <taxon>Candidatus Ozemobacteraceae</taxon>
        <taxon>Candidatus Ozemobacter</taxon>
    </lineage>
</organism>
<dbReference type="AlphaFoldDB" id="A0A367ZNK9"/>
<evidence type="ECO:0000256" key="5">
    <source>
        <dbReference type="SAM" id="Phobius"/>
    </source>
</evidence>
<dbReference type="Pfam" id="PF25145">
    <property type="entry name" value="NfeD1b_N"/>
    <property type="match status" value="1"/>
</dbReference>
<reference evidence="10 11" key="1">
    <citation type="submission" date="2018-05" db="EMBL/GenBank/DDBJ databases">
        <title>A metagenomic window into the 2 km-deep terrestrial subsurface aquifer revealed taxonomically and functionally diverse microbial community comprising novel uncultured bacterial lineages.</title>
        <authorList>
            <person name="Kadnikov V.V."/>
            <person name="Mardanov A.V."/>
            <person name="Beletsky A.V."/>
            <person name="Banks D."/>
            <person name="Pimenov N.V."/>
            <person name="Frank Y.A."/>
            <person name="Karnachuk O.V."/>
            <person name="Ravin N.V."/>
        </authorList>
    </citation>
    <scope>NUCLEOTIDE SEQUENCE [LARGE SCALE GENOMIC DNA]</scope>
    <source>
        <strain evidence="10">BY5</strain>
    </source>
</reference>